<evidence type="ECO:0000313" key="1">
    <source>
        <dbReference type="EMBL" id="KAF7239491.1"/>
    </source>
</evidence>
<comment type="caution">
    <text evidence="1">The sequence shown here is derived from an EMBL/GenBank/DDBJ whole genome shotgun (WGS) entry which is preliminary data.</text>
</comment>
<organism evidence="1 2">
    <name type="scientific">Paragonimus skrjabini miyazakii</name>
    <dbReference type="NCBI Taxonomy" id="59628"/>
    <lineage>
        <taxon>Eukaryota</taxon>
        <taxon>Metazoa</taxon>
        <taxon>Spiralia</taxon>
        <taxon>Lophotrochozoa</taxon>
        <taxon>Platyhelminthes</taxon>
        <taxon>Trematoda</taxon>
        <taxon>Digenea</taxon>
        <taxon>Plagiorchiida</taxon>
        <taxon>Troglotremata</taxon>
        <taxon>Troglotrematidae</taxon>
        <taxon>Paragonimus</taxon>
    </lineage>
</organism>
<gene>
    <name evidence="1" type="ORF">EG68_11116</name>
</gene>
<protein>
    <submittedName>
        <fullName evidence="1">Uncharacterized protein</fullName>
    </submittedName>
</protein>
<dbReference type="AlphaFoldDB" id="A0A8S9YIU6"/>
<dbReference type="EMBL" id="JTDE01007364">
    <property type="protein sequence ID" value="KAF7239491.1"/>
    <property type="molecule type" value="Genomic_DNA"/>
</dbReference>
<proteinExistence type="predicted"/>
<keyword evidence="2" id="KW-1185">Reference proteome</keyword>
<evidence type="ECO:0000313" key="2">
    <source>
        <dbReference type="Proteomes" id="UP000822476"/>
    </source>
</evidence>
<name>A0A8S9YIU6_9TREM</name>
<reference evidence="1" key="1">
    <citation type="submission" date="2019-07" db="EMBL/GenBank/DDBJ databases">
        <title>Annotation for the trematode Paragonimus miyazaki's.</title>
        <authorList>
            <person name="Choi Y.-J."/>
        </authorList>
    </citation>
    <scope>NUCLEOTIDE SEQUENCE</scope>
    <source>
        <strain evidence="1">Japan</strain>
    </source>
</reference>
<dbReference type="Proteomes" id="UP000822476">
    <property type="component" value="Unassembled WGS sequence"/>
</dbReference>
<sequence>MSVCMYVLLYVLWENACSRLRLSDVVNWILAPYHFPFASILSTTLCLCSDDPPQRKIVPGQSPRSVPPRSGSITSRRLFWIRKKPVKYPCRYKVAATCEFVDCDTFCGRMDVARLLEVARNMSWAPEVENVSLENMWKVIKEGLIVLMD</sequence>
<accession>A0A8S9YIU6</accession>